<dbReference type="FunFam" id="3.80.10.10:FF:000383">
    <property type="entry name" value="Leucine-rich repeat receptor protein kinase EMS1"/>
    <property type="match status" value="1"/>
</dbReference>
<gene>
    <name evidence="14" type="ORF">EJB05_46380</name>
</gene>
<evidence type="ECO:0000313" key="15">
    <source>
        <dbReference type="Proteomes" id="UP000324897"/>
    </source>
</evidence>
<evidence type="ECO:0000256" key="7">
    <source>
        <dbReference type="ARBA" id="ARBA00022729"/>
    </source>
</evidence>
<keyword evidence="9 13" id="KW-1133">Transmembrane helix</keyword>
<evidence type="ECO:0000256" key="4">
    <source>
        <dbReference type="ARBA" id="ARBA00022614"/>
    </source>
</evidence>
<keyword evidence="10 13" id="KW-0472">Membrane</keyword>
<dbReference type="Gramene" id="TVU12725">
    <property type="protein sequence ID" value="TVU12725"/>
    <property type="gene ID" value="EJB05_46380"/>
</dbReference>
<evidence type="ECO:0000256" key="12">
    <source>
        <dbReference type="ARBA" id="ARBA00023180"/>
    </source>
</evidence>
<dbReference type="GO" id="GO:0005886">
    <property type="term" value="C:plasma membrane"/>
    <property type="evidence" value="ECO:0007669"/>
    <property type="project" value="UniProtKB-SubCell"/>
</dbReference>
<dbReference type="FunFam" id="3.80.10.10:FF:001347">
    <property type="entry name" value="LRR receptor-like serine/threonine-protein kinase GSO2"/>
    <property type="match status" value="1"/>
</dbReference>
<dbReference type="GO" id="GO:0009742">
    <property type="term" value="P:brassinosteroid mediated signaling pathway"/>
    <property type="evidence" value="ECO:0007669"/>
    <property type="project" value="UniProtKB-KW"/>
</dbReference>
<evidence type="ECO:0000256" key="2">
    <source>
        <dbReference type="ARBA" id="ARBA00009592"/>
    </source>
</evidence>
<keyword evidence="6 13" id="KW-0812">Transmembrane</keyword>
<dbReference type="SUPFAM" id="SSF52058">
    <property type="entry name" value="L domain-like"/>
    <property type="match status" value="2"/>
</dbReference>
<keyword evidence="15" id="KW-1185">Reference proteome</keyword>
<evidence type="ECO:0000256" key="8">
    <source>
        <dbReference type="ARBA" id="ARBA00022737"/>
    </source>
</evidence>
<evidence type="ECO:0008006" key="16">
    <source>
        <dbReference type="Google" id="ProtNLM"/>
    </source>
</evidence>
<dbReference type="FunFam" id="3.80.10.10:FF:000111">
    <property type="entry name" value="LRR receptor-like serine/threonine-protein kinase ERECTA"/>
    <property type="match status" value="1"/>
</dbReference>
<dbReference type="SMART" id="SM00369">
    <property type="entry name" value="LRR_TYP"/>
    <property type="match status" value="5"/>
</dbReference>
<keyword evidence="7" id="KW-0732">Signal</keyword>
<name>A0A5J9TN60_9POAL</name>
<dbReference type="EMBL" id="RWGY01000039">
    <property type="protein sequence ID" value="TVU12725.1"/>
    <property type="molecule type" value="Genomic_DNA"/>
</dbReference>
<dbReference type="Gene3D" id="3.80.10.10">
    <property type="entry name" value="Ribonuclease Inhibitor"/>
    <property type="match status" value="2"/>
</dbReference>
<sequence>MNHLSKDAPGAENLFRCLKQLRFLDVSTNNLTGSISGWLEDLSSVSHLDISKNLFSEKVPESIGKLSNLSYLDLSSNALEGELSEIHFDHLSGLDFLSLGSNNLKIVIVPKWMPPFQLRGLSLHACKIGPHFPTWLRSQSKIEMIDLGSSEIMGKLPNWLWNFSSSVTSFDLSNNKIIGRLPISLRHMNTLKVFNMRSNQLAGGIPDLPASVQVLDLSTNKLSGPLPQDLEAKEIYDLLLPDNFLSGRIPTYLCRMAFMEVIILSNNYFSVSRLHTIDFSRNNLHGEIPSTLGSITSLAILTLRENNLSGNLPISLQSCNALSLLDLSRNNLFGVLPTWIGDSQQSLIYLSLSSNRFSGEIPWQLSQLHALQILDLSGNNLSGPLPLSLGNLTAMRLHNDLQANGGTYSIFKFTTIYDGSLPQVSMYIGADGSAGGILLLTFAFNSIDLSNNHLTGEIPKEIGALSFLLNLNLSGNHIDGSILEEIGNLGSLEALDLSWNDLSGPIPSRLTNLTSLAFLNLSYNDLSGVIPSLVQFATFDETFYETSYLGNPNLCGPPLHKRCLQHMIKHQHKIDMETYLCAIAGFAYGLFVVSAILLLSSTARKAYFQFTDSMLDEFRTAVAIKLNRIKVGRGQSMENRLVCSQNSITCYELEFRSPA</sequence>
<dbReference type="InterPro" id="IPR001611">
    <property type="entry name" value="Leu-rich_rpt"/>
</dbReference>
<dbReference type="InterPro" id="IPR032675">
    <property type="entry name" value="LRR_dom_sf"/>
</dbReference>
<keyword evidence="4" id="KW-0433">Leucine-rich repeat</keyword>
<feature type="transmembrane region" description="Helical" evidence="13">
    <location>
        <begin position="576"/>
        <end position="599"/>
    </location>
</feature>
<evidence type="ECO:0000256" key="5">
    <source>
        <dbReference type="ARBA" id="ARBA00022626"/>
    </source>
</evidence>
<evidence type="ECO:0000256" key="1">
    <source>
        <dbReference type="ARBA" id="ARBA00004251"/>
    </source>
</evidence>
<keyword evidence="8" id="KW-0677">Repeat</keyword>
<keyword evidence="12" id="KW-0325">Glycoprotein</keyword>
<evidence type="ECO:0000256" key="11">
    <source>
        <dbReference type="ARBA" id="ARBA00023170"/>
    </source>
</evidence>
<dbReference type="PANTHER" id="PTHR46662">
    <property type="entry name" value="DI-GLUCOSE BINDING PROTEIN WITH LEUCINE-RICH REPEAT DOMAIN-CONTAINING PROTEIN"/>
    <property type="match status" value="1"/>
</dbReference>
<feature type="non-terminal residue" evidence="14">
    <location>
        <position position="1"/>
    </location>
</feature>
<dbReference type="OrthoDB" id="1060944at2759"/>
<dbReference type="Proteomes" id="UP000324897">
    <property type="component" value="Chromosome 3"/>
</dbReference>
<evidence type="ECO:0000256" key="9">
    <source>
        <dbReference type="ARBA" id="ARBA00022989"/>
    </source>
</evidence>
<dbReference type="AlphaFoldDB" id="A0A5J9TN60"/>
<evidence type="ECO:0000313" key="14">
    <source>
        <dbReference type="EMBL" id="TVU12725.1"/>
    </source>
</evidence>
<reference evidence="14 15" key="1">
    <citation type="journal article" date="2019" name="Sci. Rep.">
        <title>A high-quality genome of Eragrostis curvula grass provides insights into Poaceae evolution and supports new strategies to enhance forage quality.</title>
        <authorList>
            <person name="Carballo J."/>
            <person name="Santos B.A.C.M."/>
            <person name="Zappacosta D."/>
            <person name="Garbus I."/>
            <person name="Selva J.P."/>
            <person name="Gallo C.A."/>
            <person name="Diaz A."/>
            <person name="Albertini E."/>
            <person name="Caccamo M."/>
            <person name="Echenique V."/>
        </authorList>
    </citation>
    <scope>NUCLEOTIDE SEQUENCE [LARGE SCALE GENOMIC DNA]</scope>
    <source>
        <strain evidence="15">cv. Victoria</strain>
        <tissue evidence="14">Leaf</tissue>
    </source>
</reference>
<keyword evidence="5" id="KW-1070">Brassinosteroid signaling pathway</keyword>
<dbReference type="InterPro" id="IPR003591">
    <property type="entry name" value="Leu-rich_rpt_typical-subtyp"/>
</dbReference>
<evidence type="ECO:0000256" key="13">
    <source>
        <dbReference type="SAM" id="Phobius"/>
    </source>
</evidence>
<keyword evidence="3" id="KW-1003">Cell membrane</keyword>
<keyword evidence="11" id="KW-0675">Receptor</keyword>
<evidence type="ECO:0000256" key="3">
    <source>
        <dbReference type="ARBA" id="ARBA00022475"/>
    </source>
</evidence>
<dbReference type="PANTHER" id="PTHR46662:SF104">
    <property type="entry name" value="GPI-ANCHORED ADHESIN-LIKE PROTEIN PGA55-RELATED"/>
    <property type="match status" value="1"/>
</dbReference>
<proteinExistence type="inferred from homology"/>
<evidence type="ECO:0000256" key="6">
    <source>
        <dbReference type="ARBA" id="ARBA00022692"/>
    </source>
</evidence>
<evidence type="ECO:0000256" key="10">
    <source>
        <dbReference type="ARBA" id="ARBA00023136"/>
    </source>
</evidence>
<accession>A0A5J9TN60</accession>
<dbReference type="PRINTS" id="PR00019">
    <property type="entry name" value="LEURICHRPT"/>
</dbReference>
<protein>
    <recommendedName>
        <fullName evidence="16">Leucine-rich repeat-containing N-terminal plant-type domain-containing protein</fullName>
    </recommendedName>
</protein>
<comment type="subcellular location">
    <subcellularLocation>
        <location evidence="1">Cell membrane</location>
        <topology evidence="1">Single-pass type I membrane protein</topology>
    </subcellularLocation>
</comment>
<dbReference type="Pfam" id="PF13855">
    <property type="entry name" value="LRR_8"/>
    <property type="match status" value="1"/>
</dbReference>
<comment type="similarity">
    <text evidence="2">Belongs to the RLP family.</text>
</comment>
<organism evidence="14 15">
    <name type="scientific">Eragrostis curvula</name>
    <name type="common">weeping love grass</name>
    <dbReference type="NCBI Taxonomy" id="38414"/>
    <lineage>
        <taxon>Eukaryota</taxon>
        <taxon>Viridiplantae</taxon>
        <taxon>Streptophyta</taxon>
        <taxon>Embryophyta</taxon>
        <taxon>Tracheophyta</taxon>
        <taxon>Spermatophyta</taxon>
        <taxon>Magnoliopsida</taxon>
        <taxon>Liliopsida</taxon>
        <taxon>Poales</taxon>
        <taxon>Poaceae</taxon>
        <taxon>PACMAD clade</taxon>
        <taxon>Chloridoideae</taxon>
        <taxon>Eragrostideae</taxon>
        <taxon>Eragrostidinae</taxon>
        <taxon>Eragrostis</taxon>
    </lineage>
</organism>
<dbReference type="Pfam" id="PF00560">
    <property type="entry name" value="LRR_1"/>
    <property type="match status" value="9"/>
</dbReference>
<comment type="caution">
    <text evidence="14">The sequence shown here is derived from an EMBL/GenBank/DDBJ whole genome shotgun (WGS) entry which is preliminary data.</text>
</comment>